<sequence>ESPAEEGILDGKRKAAFKVIYAARRAFVQYNAAVCIQKVVRGTIVRMRLERRIQEIAEQAALEQAEKEKTEPPLPRPAEMVPFRPYYEQHFCALGPKHLQ</sequence>
<dbReference type="EMBL" id="CAMXCT030003239">
    <property type="protein sequence ID" value="CAL4790602.1"/>
    <property type="molecule type" value="Genomic_DNA"/>
</dbReference>
<dbReference type="PROSITE" id="PS50096">
    <property type="entry name" value="IQ"/>
    <property type="match status" value="1"/>
</dbReference>
<gene>
    <name evidence="1" type="ORF">C1SCF055_LOCUS29170</name>
</gene>
<evidence type="ECO:0000313" key="3">
    <source>
        <dbReference type="Proteomes" id="UP001152797"/>
    </source>
</evidence>
<organism evidence="1">
    <name type="scientific">Cladocopium goreaui</name>
    <dbReference type="NCBI Taxonomy" id="2562237"/>
    <lineage>
        <taxon>Eukaryota</taxon>
        <taxon>Sar</taxon>
        <taxon>Alveolata</taxon>
        <taxon>Dinophyceae</taxon>
        <taxon>Suessiales</taxon>
        <taxon>Symbiodiniaceae</taxon>
        <taxon>Cladocopium</taxon>
    </lineage>
</organism>
<keyword evidence="3" id="KW-1185">Reference proteome</keyword>
<dbReference type="Proteomes" id="UP001152797">
    <property type="component" value="Unassembled WGS sequence"/>
</dbReference>
<name>A0A9P1D4U5_9DINO</name>
<dbReference type="EMBL" id="CAMXCT020003239">
    <property type="protein sequence ID" value="CAL1156665.1"/>
    <property type="molecule type" value="Genomic_DNA"/>
</dbReference>
<feature type="non-terminal residue" evidence="1">
    <location>
        <position position="100"/>
    </location>
</feature>
<comment type="caution">
    <text evidence="1">The sequence shown here is derived from an EMBL/GenBank/DDBJ whole genome shotgun (WGS) entry which is preliminary data.</text>
</comment>
<proteinExistence type="predicted"/>
<evidence type="ECO:0000313" key="2">
    <source>
        <dbReference type="EMBL" id="CAL1156665.1"/>
    </source>
</evidence>
<dbReference type="EMBL" id="CAMXCT010003239">
    <property type="protein sequence ID" value="CAI4003290.1"/>
    <property type="molecule type" value="Genomic_DNA"/>
</dbReference>
<reference evidence="1" key="1">
    <citation type="submission" date="2022-10" db="EMBL/GenBank/DDBJ databases">
        <authorList>
            <person name="Chen Y."/>
            <person name="Dougan E. K."/>
            <person name="Chan C."/>
            <person name="Rhodes N."/>
            <person name="Thang M."/>
        </authorList>
    </citation>
    <scope>NUCLEOTIDE SEQUENCE</scope>
</reference>
<accession>A0A9P1D4U5</accession>
<evidence type="ECO:0000313" key="1">
    <source>
        <dbReference type="EMBL" id="CAI4003290.1"/>
    </source>
</evidence>
<reference evidence="2" key="2">
    <citation type="submission" date="2024-04" db="EMBL/GenBank/DDBJ databases">
        <authorList>
            <person name="Chen Y."/>
            <person name="Shah S."/>
            <person name="Dougan E. K."/>
            <person name="Thang M."/>
            <person name="Chan C."/>
        </authorList>
    </citation>
    <scope>NUCLEOTIDE SEQUENCE [LARGE SCALE GENOMIC DNA]</scope>
</reference>
<feature type="non-terminal residue" evidence="1">
    <location>
        <position position="1"/>
    </location>
</feature>
<protein>
    <submittedName>
        <fullName evidence="1">Uncharacterized protein</fullName>
    </submittedName>
</protein>
<dbReference type="AlphaFoldDB" id="A0A9P1D4U5"/>